<accession>A0ABY9T074</accession>
<keyword evidence="2" id="KW-1185">Reference proteome</keyword>
<proteinExistence type="predicted"/>
<dbReference type="Proteomes" id="UP001256827">
    <property type="component" value="Chromosome"/>
</dbReference>
<evidence type="ECO:0000313" key="2">
    <source>
        <dbReference type="Proteomes" id="UP001256827"/>
    </source>
</evidence>
<protein>
    <submittedName>
        <fullName evidence="1">Uncharacterized protein</fullName>
    </submittedName>
</protein>
<gene>
    <name evidence="1" type="ORF">RGB73_22750</name>
</gene>
<evidence type="ECO:0000313" key="1">
    <source>
        <dbReference type="EMBL" id="WNC13492.1"/>
    </source>
</evidence>
<organism evidence="1 2">
    <name type="scientific">Brevibacillus brevis</name>
    <name type="common">Bacillus brevis</name>
    <dbReference type="NCBI Taxonomy" id="1393"/>
    <lineage>
        <taxon>Bacteria</taxon>
        <taxon>Bacillati</taxon>
        <taxon>Bacillota</taxon>
        <taxon>Bacilli</taxon>
        <taxon>Bacillales</taxon>
        <taxon>Paenibacillaceae</taxon>
        <taxon>Brevibacillus</taxon>
    </lineage>
</organism>
<dbReference type="RefSeq" id="WP_310765001.1">
    <property type="nucleotide sequence ID" value="NZ_CP134050.1"/>
</dbReference>
<sequence length="61" mass="6360">MFGIIVGCLVGGILLVAYASDRQAKKRRDSSARTAGAHLHLANAAVGEALIRNAMGSFDDC</sequence>
<reference evidence="1 2" key="1">
    <citation type="submission" date="2023-09" db="EMBL/GenBank/DDBJ databases">
        <title>Complete Genome and Methylome dissection of Bacillus brevis NEB573 original source of BbsI restriction endonuclease.</title>
        <authorList>
            <person name="Fomenkov A."/>
            <person name="Roberts R.D."/>
        </authorList>
    </citation>
    <scope>NUCLEOTIDE SEQUENCE [LARGE SCALE GENOMIC DNA]</scope>
    <source>
        <strain evidence="1 2">NEB573</strain>
    </source>
</reference>
<name>A0ABY9T074_BREBE</name>
<dbReference type="EMBL" id="CP134050">
    <property type="protein sequence ID" value="WNC13492.1"/>
    <property type="molecule type" value="Genomic_DNA"/>
</dbReference>